<dbReference type="Pfam" id="PF09721">
    <property type="entry name" value="Exosortase_EpsH"/>
    <property type="match status" value="1"/>
</dbReference>
<evidence type="ECO:0000256" key="6">
    <source>
        <dbReference type="ARBA" id="ARBA00022989"/>
    </source>
</evidence>
<evidence type="ECO:0000256" key="7">
    <source>
        <dbReference type="ARBA" id="ARBA00023136"/>
    </source>
</evidence>
<keyword evidence="2" id="KW-1003">Cell membrane</keyword>
<feature type="transmembrane region" description="Helical" evidence="8">
    <location>
        <begin position="21"/>
        <end position="42"/>
    </location>
</feature>
<feature type="transmembrane region" description="Helical" evidence="8">
    <location>
        <begin position="214"/>
        <end position="239"/>
    </location>
</feature>
<dbReference type="NCBIfam" id="TIGR04178">
    <property type="entry name" value="exo_archaeo"/>
    <property type="match status" value="1"/>
</dbReference>
<dbReference type="NCBIfam" id="TIGR02602">
    <property type="entry name" value="8TM_EpsH"/>
    <property type="match status" value="1"/>
</dbReference>
<name>A0ABS9WW82_9GAMM</name>
<evidence type="ECO:0000256" key="4">
    <source>
        <dbReference type="ARBA" id="ARBA00022692"/>
    </source>
</evidence>
<gene>
    <name evidence="9" type="primary">xrt</name>
    <name evidence="9" type="ORF">L3081_00850</name>
</gene>
<dbReference type="GO" id="GO:0016787">
    <property type="term" value="F:hydrolase activity"/>
    <property type="evidence" value="ECO:0007669"/>
    <property type="project" value="UniProtKB-KW"/>
</dbReference>
<keyword evidence="5 9" id="KW-0378">Hydrolase</keyword>
<feature type="transmembrane region" description="Helical" evidence="8">
    <location>
        <begin position="78"/>
        <end position="97"/>
    </location>
</feature>
<feature type="transmembrane region" description="Helical" evidence="8">
    <location>
        <begin position="103"/>
        <end position="120"/>
    </location>
</feature>
<dbReference type="InterPro" id="IPR013426">
    <property type="entry name" value="EpsH-like"/>
</dbReference>
<evidence type="ECO:0000256" key="2">
    <source>
        <dbReference type="ARBA" id="ARBA00022475"/>
    </source>
</evidence>
<dbReference type="InterPro" id="IPR026392">
    <property type="entry name" value="Exo/Archaeosortase_dom"/>
</dbReference>
<sequence length="251" mass="28544">MNIKKMESNVFEHPYTPFISVLLITVLVALLNMPIMATLWRYSFDDGTYSHAYLIPFIVLYLYFVLHENSELKFREDFSWLALLLLVFSAYSLFVTSTAQITLTYWLATLMLLCAAINFLFKPTIKLFFPALYFIFLIPLWGILTVPLQNLSVIAVNSLMGLTSIPVYVENQFVHIPSGVFEIAGGCSGLRYLLTSLAISSLYIFLHLRNIKNIAIFASIAILGALLTNWLRIAILIIIGHQTEMTDRLND</sequence>
<evidence type="ECO:0000256" key="5">
    <source>
        <dbReference type="ARBA" id="ARBA00022801"/>
    </source>
</evidence>
<dbReference type="Proteomes" id="UP001139646">
    <property type="component" value="Unassembled WGS sequence"/>
</dbReference>
<proteinExistence type="predicted"/>
<evidence type="ECO:0000313" key="10">
    <source>
        <dbReference type="Proteomes" id="UP001139646"/>
    </source>
</evidence>
<feature type="transmembrane region" description="Helical" evidence="8">
    <location>
        <begin position="127"/>
        <end position="144"/>
    </location>
</feature>
<accession>A0ABS9WW82</accession>
<keyword evidence="6 8" id="KW-1133">Transmembrane helix</keyword>
<dbReference type="EC" id="3.4.22.-" evidence="9"/>
<reference evidence="9" key="1">
    <citation type="submission" date="2022-01" db="EMBL/GenBank/DDBJ databases">
        <title>Colwellia maritima, isolated from seawater.</title>
        <authorList>
            <person name="Kristyanto S."/>
            <person name="Jung J."/>
            <person name="Jeon C.O."/>
        </authorList>
    </citation>
    <scope>NUCLEOTIDE SEQUENCE</scope>
    <source>
        <strain evidence="9">MSW7</strain>
    </source>
</reference>
<keyword evidence="4 8" id="KW-0812">Transmembrane</keyword>
<comment type="subcellular location">
    <subcellularLocation>
        <location evidence="1">Cell membrane</location>
        <topology evidence="1">Multi-pass membrane protein</topology>
    </subcellularLocation>
</comment>
<comment type="caution">
    <text evidence="9">The sequence shown here is derived from an EMBL/GenBank/DDBJ whole genome shotgun (WGS) entry which is preliminary data.</text>
</comment>
<feature type="transmembrane region" description="Helical" evidence="8">
    <location>
        <begin position="48"/>
        <end position="66"/>
    </location>
</feature>
<evidence type="ECO:0000256" key="1">
    <source>
        <dbReference type="ARBA" id="ARBA00004651"/>
    </source>
</evidence>
<keyword evidence="10" id="KW-1185">Reference proteome</keyword>
<keyword evidence="3" id="KW-0645">Protease</keyword>
<evidence type="ECO:0000256" key="8">
    <source>
        <dbReference type="SAM" id="Phobius"/>
    </source>
</evidence>
<dbReference type="EMBL" id="JAKKSL010000001">
    <property type="protein sequence ID" value="MCI2282213.1"/>
    <property type="molecule type" value="Genomic_DNA"/>
</dbReference>
<feature type="transmembrane region" description="Helical" evidence="8">
    <location>
        <begin position="190"/>
        <end position="208"/>
    </location>
</feature>
<evidence type="ECO:0000256" key="3">
    <source>
        <dbReference type="ARBA" id="ARBA00022670"/>
    </source>
</evidence>
<keyword evidence="7 8" id="KW-0472">Membrane</keyword>
<dbReference type="InterPro" id="IPR019127">
    <property type="entry name" value="Exosortase"/>
</dbReference>
<organism evidence="9 10">
    <name type="scientific">Colwellia maritima</name>
    <dbReference type="NCBI Taxonomy" id="2912588"/>
    <lineage>
        <taxon>Bacteria</taxon>
        <taxon>Pseudomonadati</taxon>
        <taxon>Pseudomonadota</taxon>
        <taxon>Gammaproteobacteria</taxon>
        <taxon>Alteromonadales</taxon>
        <taxon>Colwelliaceae</taxon>
        <taxon>Colwellia</taxon>
    </lineage>
</organism>
<evidence type="ECO:0000313" key="9">
    <source>
        <dbReference type="EMBL" id="MCI2282213.1"/>
    </source>
</evidence>
<dbReference type="RefSeq" id="WP_242282783.1">
    <property type="nucleotide sequence ID" value="NZ_JAKKSL010000001.1"/>
</dbReference>
<protein>
    <submittedName>
        <fullName evidence="9">Exosortase</fullName>
        <ecNumber evidence="9">3.4.22.-</ecNumber>
    </submittedName>
</protein>